<dbReference type="OrthoDB" id="191651at2759"/>
<dbReference type="InterPro" id="IPR040023">
    <property type="entry name" value="WBP4"/>
</dbReference>
<name>A0A2T7PM10_POMCA</name>
<dbReference type="SMART" id="SM00456">
    <property type="entry name" value="WW"/>
    <property type="match status" value="1"/>
</dbReference>
<reference evidence="3 4" key="1">
    <citation type="submission" date="2018-04" db="EMBL/GenBank/DDBJ databases">
        <title>The genome of golden apple snail Pomacea canaliculata provides insight into stress tolerance and invasive adaptation.</title>
        <authorList>
            <person name="Liu C."/>
            <person name="Liu B."/>
            <person name="Ren Y."/>
            <person name="Zhang Y."/>
            <person name="Wang H."/>
            <person name="Li S."/>
            <person name="Jiang F."/>
            <person name="Yin L."/>
            <person name="Zhang G."/>
            <person name="Qian W."/>
            <person name="Fan W."/>
        </authorList>
    </citation>
    <scope>NUCLEOTIDE SEQUENCE [LARGE SCALE GENOMIC DNA]</scope>
    <source>
        <strain evidence="3">SZHN2017</strain>
        <tissue evidence="3">Muscle</tissue>
    </source>
</reference>
<dbReference type="Pfam" id="PF00397">
    <property type="entry name" value="WW"/>
    <property type="match status" value="1"/>
</dbReference>
<dbReference type="InterPro" id="IPR036020">
    <property type="entry name" value="WW_dom_sf"/>
</dbReference>
<feature type="region of interest" description="Disordered" evidence="1">
    <location>
        <begin position="1"/>
        <end position="21"/>
    </location>
</feature>
<feature type="region of interest" description="Disordered" evidence="1">
    <location>
        <begin position="112"/>
        <end position="223"/>
    </location>
</feature>
<dbReference type="PANTHER" id="PTHR13173">
    <property type="entry name" value="WW DOMAIN BINDING PROTEIN 4"/>
    <property type="match status" value="1"/>
</dbReference>
<comment type="caution">
    <text evidence="3">The sequence shown here is derived from an EMBL/GenBank/DDBJ whole genome shotgun (WGS) entry which is preliminary data.</text>
</comment>
<gene>
    <name evidence="3" type="ORF">C0Q70_05736</name>
</gene>
<dbReference type="GO" id="GO:0071011">
    <property type="term" value="C:precatalytic spliceosome"/>
    <property type="evidence" value="ECO:0007669"/>
    <property type="project" value="TreeGrafter"/>
</dbReference>
<feature type="compositionally biased region" description="Basic and acidic residues" evidence="1">
    <location>
        <begin position="140"/>
        <end position="155"/>
    </location>
</feature>
<dbReference type="CDD" id="cd00201">
    <property type="entry name" value="WW"/>
    <property type="match status" value="1"/>
</dbReference>
<dbReference type="PANTHER" id="PTHR13173:SF10">
    <property type="entry name" value="WW DOMAIN-BINDING PROTEIN 4"/>
    <property type="match status" value="1"/>
</dbReference>
<keyword evidence="4" id="KW-1185">Reference proteome</keyword>
<organism evidence="3 4">
    <name type="scientific">Pomacea canaliculata</name>
    <name type="common">Golden apple snail</name>
    <dbReference type="NCBI Taxonomy" id="400727"/>
    <lineage>
        <taxon>Eukaryota</taxon>
        <taxon>Metazoa</taxon>
        <taxon>Spiralia</taxon>
        <taxon>Lophotrochozoa</taxon>
        <taxon>Mollusca</taxon>
        <taxon>Gastropoda</taxon>
        <taxon>Caenogastropoda</taxon>
        <taxon>Architaenioglossa</taxon>
        <taxon>Ampullarioidea</taxon>
        <taxon>Ampullariidae</taxon>
        <taxon>Pomacea</taxon>
    </lineage>
</organism>
<feature type="compositionally biased region" description="Acidic residues" evidence="1">
    <location>
        <begin position="197"/>
        <end position="214"/>
    </location>
</feature>
<accession>A0A2T7PM10</accession>
<evidence type="ECO:0000256" key="1">
    <source>
        <dbReference type="SAM" id="MobiDB-lite"/>
    </source>
</evidence>
<dbReference type="STRING" id="400727.A0A2T7PM10"/>
<sequence length="273" mass="30390">MRKRSAEKAKEQEELDEGMAQMEKAALEAFKKDLANDSSLAEQYGVKLKSTEEKGKTEDSTKGSSKTEDSTKGSSKGELDNTKTTIVPAKGREWFEAKSPEGYSYYWNVSTNETKWEPPDDYVSLAEQEEQITTDDSLDNSEKDQSSEECSKESPQELEDGDSCEPPQKTLRVDIGSRSAYGAWETVEKEPLPELELPGEELPGEELPVEELPVEDIPLPGEIPDLVEKPATKIDKFKEKVVPSLGGTSDGAVEFKKRKITSGARNMRQRDDD</sequence>
<evidence type="ECO:0000259" key="2">
    <source>
        <dbReference type="PROSITE" id="PS50020"/>
    </source>
</evidence>
<dbReference type="GO" id="GO:0003723">
    <property type="term" value="F:RNA binding"/>
    <property type="evidence" value="ECO:0007669"/>
    <property type="project" value="TreeGrafter"/>
</dbReference>
<dbReference type="Proteomes" id="UP000245119">
    <property type="component" value="Linkage Group LG3"/>
</dbReference>
<feature type="domain" description="WW" evidence="2">
    <location>
        <begin position="94"/>
        <end position="121"/>
    </location>
</feature>
<evidence type="ECO:0000313" key="3">
    <source>
        <dbReference type="EMBL" id="PVD34461.1"/>
    </source>
</evidence>
<dbReference type="InterPro" id="IPR001202">
    <property type="entry name" value="WW_dom"/>
</dbReference>
<feature type="compositionally biased region" description="Basic and acidic residues" evidence="1">
    <location>
        <begin position="1"/>
        <end position="12"/>
    </location>
</feature>
<dbReference type="SUPFAM" id="SSF51045">
    <property type="entry name" value="WW domain"/>
    <property type="match status" value="1"/>
</dbReference>
<feature type="compositionally biased region" description="Basic and acidic residues" evidence="1">
    <location>
        <begin position="49"/>
        <end position="81"/>
    </location>
</feature>
<feature type="compositionally biased region" description="Acidic residues" evidence="1">
    <location>
        <begin position="127"/>
        <end position="139"/>
    </location>
</feature>
<evidence type="ECO:0000313" key="4">
    <source>
        <dbReference type="Proteomes" id="UP000245119"/>
    </source>
</evidence>
<dbReference type="Gene3D" id="2.20.70.10">
    <property type="match status" value="1"/>
</dbReference>
<dbReference type="GO" id="GO:0000398">
    <property type="term" value="P:mRNA splicing, via spliceosome"/>
    <property type="evidence" value="ECO:0007669"/>
    <property type="project" value="InterPro"/>
</dbReference>
<proteinExistence type="predicted"/>
<dbReference type="PROSITE" id="PS50020">
    <property type="entry name" value="WW_DOMAIN_2"/>
    <property type="match status" value="1"/>
</dbReference>
<protein>
    <recommendedName>
        <fullName evidence="2">WW domain-containing protein</fullName>
    </recommendedName>
</protein>
<dbReference type="EMBL" id="PZQS01000003">
    <property type="protein sequence ID" value="PVD34461.1"/>
    <property type="molecule type" value="Genomic_DNA"/>
</dbReference>
<feature type="region of interest" description="Disordered" evidence="1">
    <location>
        <begin position="42"/>
        <end position="94"/>
    </location>
</feature>
<dbReference type="AlphaFoldDB" id="A0A2T7PM10"/>